<name>G6EGU6_9SPHN</name>
<dbReference type="PANTHER" id="PTHR43177">
    <property type="entry name" value="PROTEIN NRFC"/>
    <property type="match status" value="1"/>
</dbReference>
<dbReference type="PATRIC" id="fig|1088721.3.peg.3517"/>
<dbReference type="CDD" id="cd10551">
    <property type="entry name" value="PsrB"/>
    <property type="match status" value="1"/>
</dbReference>
<organism evidence="6 7">
    <name type="scientific">Novosphingobium pentaromativorans US6-1</name>
    <dbReference type="NCBI Taxonomy" id="1088721"/>
    <lineage>
        <taxon>Bacteria</taxon>
        <taxon>Pseudomonadati</taxon>
        <taxon>Pseudomonadota</taxon>
        <taxon>Alphaproteobacteria</taxon>
        <taxon>Sphingomonadales</taxon>
        <taxon>Sphingomonadaceae</taxon>
        <taxon>Novosphingobium</taxon>
    </lineage>
</organism>
<dbReference type="KEGG" id="npn:JI59_21170"/>
<gene>
    <name evidence="6" type="ORF">NSU_3567</name>
</gene>
<dbReference type="PROSITE" id="PS51379">
    <property type="entry name" value="4FE4S_FER_2"/>
    <property type="match status" value="2"/>
</dbReference>
<dbReference type="eggNOG" id="COG0437">
    <property type="taxonomic scope" value="Bacteria"/>
</dbReference>
<dbReference type="PROSITE" id="PS00198">
    <property type="entry name" value="4FE4S_FER_1"/>
    <property type="match status" value="1"/>
</dbReference>
<keyword evidence="3" id="KW-0408">Iron</keyword>
<evidence type="ECO:0000256" key="4">
    <source>
        <dbReference type="ARBA" id="ARBA00023014"/>
    </source>
</evidence>
<dbReference type="EMBL" id="AGFM01000058">
    <property type="protein sequence ID" value="EHJ59235.1"/>
    <property type="molecule type" value="Genomic_DNA"/>
</dbReference>
<keyword evidence="4" id="KW-0411">Iron-sulfur</keyword>
<accession>G6EGU6</accession>
<dbReference type="GO" id="GO:0051539">
    <property type="term" value="F:4 iron, 4 sulfur cluster binding"/>
    <property type="evidence" value="ECO:0007669"/>
    <property type="project" value="UniProtKB-KW"/>
</dbReference>
<sequence>MKRCIGCDTCVIACKVENDVETGRFRLRVLDSNRDPVFEKPQGVFPNLTQHWLPTMCHHCEDAPCVSACPTATLWRRDEDGLVMLDKDKCIGCQRCAEECPYDALSFDSVHGVADKCSACAHRVDRGQDPSCAVVCPTRAIHFGDIHDPQSKVAQLLATREHKVLAESRGAKPQIYYLEP</sequence>
<dbReference type="Proteomes" id="UP000004030">
    <property type="component" value="Unassembled WGS sequence"/>
</dbReference>
<dbReference type="PANTHER" id="PTHR43177:SF3">
    <property type="entry name" value="PROTEIN NRFC HOMOLOG"/>
    <property type="match status" value="1"/>
</dbReference>
<protein>
    <recommendedName>
        <fullName evidence="5">4Fe-4S ferredoxin-type domain-containing protein</fullName>
    </recommendedName>
</protein>
<keyword evidence="1" id="KW-0004">4Fe-4S</keyword>
<keyword evidence="7" id="KW-1185">Reference proteome</keyword>
<evidence type="ECO:0000313" key="6">
    <source>
        <dbReference type="EMBL" id="EHJ59235.1"/>
    </source>
</evidence>
<evidence type="ECO:0000259" key="5">
    <source>
        <dbReference type="PROSITE" id="PS51379"/>
    </source>
</evidence>
<dbReference type="SUPFAM" id="SSF54862">
    <property type="entry name" value="4Fe-4S ferredoxins"/>
    <property type="match status" value="1"/>
</dbReference>
<proteinExistence type="predicted"/>
<dbReference type="GO" id="GO:0046872">
    <property type="term" value="F:metal ion binding"/>
    <property type="evidence" value="ECO:0007669"/>
    <property type="project" value="UniProtKB-KW"/>
</dbReference>
<evidence type="ECO:0000313" key="7">
    <source>
        <dbReference type="Proteomes" id="UP000004030"/>
    </source>
</evidence>
<dbReference type="InterPro" id="IPR017896">
    <property type="entry name" value="4Fe4S_Fe-S-bd"/>
</dbReference>
<evidence type="ECO:0000256" key="3">
    <source>
        <dbReference type="ARBA" id="ARBA00023004"/>
    </source>
</evidence>
<dbReference type="InterPro" id="IPR017900">
    <property type="entry name" value="4Fe4S_Fe_S_CS"/>
</dbReference>
<feature type="domain" description="4Fe-4S ferredoxin-type" evidence="5">
    <location>
        <begin position="81"/>
        <end position="110"/>
    </location>
</feature>
<evidence type="ECO:0000256" key="2">
    <source>
        <dbReference type="ARBA" id="ARBA00022723"/>
    </source>
</evidence>
<dbReference type="InterPro" id="IPR050954">
    <property type="entry name" value="ET_IronSulfur_Cluster-Binding"/>
</dbReference>
<keyword evidence="2" id="KW-0479">Metal-binding</keyword>
<comment type="caution">
    <text evidence="6">The sequence shown here is derived from an EMBL/GenBank/DDBJ whole genome shotgun (WGS) entry which is preliminary data.</text>
</comment>
<dbReference type="AlphaFoldDB" id="G6EGU6"/>
<feature type="domain" description="4Fe-4S ferredoxin-type" evidence="5">
    <location>
        <begin position="1"/>
        <end position="25"/>
    </location>
</feature>
<dbReference type="Gene3D" id="3.30.70.20">
    <property type="match status" value="2"/>
</dbReference>
<evidence type="ECO:0000256" key="1">
    <source>
        <dbReference type="ARBA" id="ARBA00022485"/>
    </source>
</evidence>
<reference evidence="6 7" key="1">
    <citation type="journal article" date="2012" name="J. Bacteriol.">
        <title>Genome sequence of benzo(a)pyrene-degrading bacterium Novosphingobium pentaromativorans US6-1.</title>
        <authorList>
            <person name="Luo Y.R."/>
            <person name="Kang S.G."/>
            <person name="Kim S.J."/>
            <person name="Kim M.R."/>
            <person name="Li N."/>
            <person name="Lee J.H."/>
            <person name="Kwon K.K."/>
        </authorList>
    </citation>
    <scope>NUCLEOTIDE SEQUENCE [LARGE SCALE GENOMIC DNA]</scope>
    <source>
        <strain evidence="6 7">US6-1</strain>
    </source>
</reference>
<dbReference type="Pfam" id="PF13247">
    <property type="entry name" value="Fer4_11"/>
    <property type="match status" value="1"/>
</dbReference>